<comment type="caution">
    <text evidence="3">The sequence shown here is derived from an EMBL/GenBank/DDBJ whole genome shotgun (WGS) entry which is preliminary data.</text>
</comment>
<sequence>MEHNFKKAQYLNDAANQIAAQFQDIVEPKPSSSLTSAAATVISTATVDSTEVQSLGNIINSDGNGGNSENDGQDWEWVEETEHVILDFGCANFNAEDMERLTSQGYNLIGLDTPTPFFRAGGYVFKGFYEDTAVTEDMVFKMKDRDEVEEDADDGEIDTEDTTLDLLSIITKRLVFEAVELFPNAAYDSEVSALGMAKGAHGNQLPTGDGHGDNHDSDDEKGRSKADHGSGGANSMDLDEGAGDDAVQRAEDEEDEDKDEPLTRTRHNVDRGFRITLDQAARISAQKSTLPTTDNHDSSR</sequence>
<evidence type="ECO:0000313" key="4">
    <source>
        <dbReference type="Proteomes" id="UP000780801"/>
    </source>
</evidence>
<dbReference type="OrthoDB" id="1877767at2759"/>
<gene>
    <name evidence="3" type="ORF">BGW38_004270</name>
</gene>
<keyword evidence="4" id="KW-1185">Reference proteome</keyword>
<protein>
    <recommendedName>
        <fullName evidence="2">Transcription factor TFIIIC triple barrel domain-containing protein</fullName>
    </recommendedName>
</protein>
<dbReference type="InterPro" id="IPR019481">
    <property type="entry name" value="TFIIIC_triple_barrel"/>
</dbReference>
<dbReference type="Gene3D" id="2.60.40.4370">
    <property type="match status" value="1"/>
</dbReference>
<feature type="domain" description="Transcription factor TFIIIC triple barrel" evidence="2">
    <location>
        <begin position="79"/>
        <end position="181"/>
    </location>
</feature>
<dbReference type="Pfam" id="PF10419">
    <property type="entry name" value="TFIIIC_sub6"/>
    <property type="match status" value="1"/>
</dbReference>
<dbReference type="Proteomes" id="UP000780801">
    <property type="component" value="Unassembled WGS sequence"/>
</dbReference>
<evidence type="ECO:0000259" key="2">
    <source>
        <dbReference type="Pfam" id="PF10419"/>
    </source>
</evidence>
<organism evidence="3 4">
    <name type="scientific">Lunasporangiospora selenospora</name>
    <dbReference type="NCBI Taxonomy" id="979761"/>
    <lineage>
        <taxon>Eukaryota</taxon>
        <taxon>Fungi</taxon>
        <taxon>Fungi incertae sedis</taxon>
        <taxon>Mucoromycota</taxon>
        <taxon>Mortierellomycotina</taxon>
        <taxon>Mortierellomycetes</taxon>
        <taxon>Mortierellales</taxon>
        <taxon>Mortierellaceae</taxon>
        <taxon>Lunasporangiospora</taxon>
    </lineage>
</organism>
<feature type="compositionally biased region" description="Basic and acidic residues" evidence="1">
    <location>
        <begin position="260"/>
        <end position="273"/>
    </location>
</feature>
<feature type="compositionally biased region" description="Basic and acidic residues" evidence="1">
    <location>
        <begin position="210"/>
        <end position="228"/>
    </location>
</feature>
<accession>A0A9P6G0U7</accession>
<feature type="region of interest" description="Disordered" evidence="1">
    <location>
        <begin position="199"/>
        <end position="300"/>
    </location>
</feature>
<name>A0A9P6G0U7_9FUNG</name>
<dbReference type="AlphaFoldDB" id="A0A9P6G0U7"/>
<reference evidence="3" key="1">
    <citation type="journal article" date="2020" name="Fungal Divers.">
        <title>Resolving the Mortierellaceae phylogeny through synthesis of multi-gene phylogenetics and phylogenomics.</title>
        <authorList>
            <person name="Vandepol N."/>
            <person name="Liber J."/>
            <person name="Desiro A."/>
            <person name="Na H."/>
            <person name="Kennedy M."/>
            <person name="Barry K."/>
            <person name="Grigoriev I.V."/>
            <person name="Miller A.N."/>
            <person name="O'Donnell K."/>
            <person name="Stajich J.E."/>
            <person name="Bonito G."/>
        </authorList>
    </citation>
    <scope>NUCLEOTIDE SEQUENCE</scope>
    <source>
        <strain evidence="3">KOD1015</strain>
    </source>
</reference>
<dbReference type="EMBL" id="JAABOA010000274">
    <property type="protein sequence ID" value="KAF9585017.1"/>
    <property type="molecule type" value="Genomic_DNA"/>
</dbReference>
<evidence type="ECO:0000256" key="1">
    <source>
        <dbReference type="SAM" id="MobiDB-lite"/>
    </source>
</evidence>
<evidence type="ECO:0000313" key="3">
    <source>
        <dbReference type="EMBL" id="KAF9585017.1"/>
    </source>
</evidence>
<proteinExistence type="predicted"/>